<feature type="coiled-coil region" evidence="10">
    <location>
        <begin position="162"/>
        <end position="189"/>
    </location>
</feature>
<evidence type="ECO:0000259" key="11">
    <source>
        <dbReference type="Pfam" id="PF25994"/>
    </source>
</evidence>
<feature type="transmembrane region" description="Helical" evidence="9">
    <location>
        <begin position="20"/>
        <end position="39"/>
    </location>
</feature>
<dbReference type="InterPro" id="IPR058781">
    <property type="entry name" value="HH_AprE-like"/>
</dbReference>
<keyword evidence="3 9" id="KW-0813">Transport</keyword>
<evidence type="ECO:0000256" key="5">
    <source>
        <dbReference type="ARBA" id="ARBA00022519"/>
    </source>
</evidence>
<dbReference type="Proteomes" id="UP000256748">
    <property type="component" value="Unassembled WGS sequence"/>
</dbReference>
<evidence type="ECO:0000256" key="9">
    <source>
        <dbReference type="RuleBase" id="RU365093"/>
    </source>
</evidence>
<proteinExistence type="inferred from homology"/>
<evidence type="ECO:0000256" key="7">
    <source>
        <dbReference type="ARBA" id="ARBA00022989"/>
    </source>
</evidence>
<evidence type="ECO:0000256" key="8">
    <source>
        <dbReference type="ARBA" id="ARBA00023136"/>
    </source>
</evidence>
<name>A0A3E1BL19_RHILT</name>
<dbReference type="PRINTS" id="PR01490">
    <property type="entry name" value="RTXTOXIND"/>
</dbReference>
<sequence>MDSETWRYADHRSSLRRYGLSGLALIAVFAGAFGAWSAFVPLSGAVVASGHFEVDGSIKKVQHKSGGVVSDILVHDGQRVSEGQVVMRLDPTMVRSELQIVVHQLANLRMTAARLRGERDGLEEFHRPARILPPEEAVFEDELFKRETRMMAARREARHGQEDGLTERINQLEKQIEGLNVQAQAKTRQREIAGGELKSLHNLLDRQLVLVAQVNTMERTATELDGDIGEIQATTAEAGAKIAETKLQILNINQVAVADASKELADVEAKISELDGRRVQALDALERVEIKAPRDGFVHELSVHTVGGVIGAGEVLMMVVPEHVPLKVEVRISPQDIDSIHSTDRAFVRIVGLNHSTTPDLRAEVSMVGADLAQDPATHVTYYPVELKLEPGEVEALGGHVRLVPGMPAEVFITTSSRTFAEYLWRPIRDRVSRAIREK</sequence>
<accession>A0A3E1BL19</accession>
<dbReference type="Gene3D" id="2.40.50.100">
    <property type="match status" value="1"/>
</dbReference>
<dbReference type="PANTHER" id="PTHR30386:SF17">
    <property type="entry name" value="ALKALINE PROTEASE SECRETION PROTEIN APRE"/>
    <property type="match status" value="1"/>
</dbReference>
<evidence type="ECO:0000256" key="2">
    <source>
        <dbReference type="ARBA" id="ARBA00009477"/>
    </source>
</evidence>
<evidence type="ECO:0000256" key="10">
    <source>
        <dbReference type="SAM" id="Coils"/>
    </source>
</evidence>
<dbReference type="RefSeq" id="WP_116273650.1">
    <property type="nucleotide sequence ID" value="NZ_KZ859521.1"/>
</dbReference>
<evidence type="ECO:0000256" key="3">
    <source>
        <dbReference type="ARBA" id="ARBA00022448"/>
    </source>
</evidence>
<protein>
    <recommendedName>
        <fullName evidence="9">Membrane fusion protein (MFP) family protein</fullName>
    </recommendedName>
</protein>
<reference evidence="13 14" key="1">
    <citation type="submission" date="2017-03" db="EMBL/GenBank/DDBJ databases">
        <title>Genome analysis of Rhizobial strains effectives or ineffectives for nitrogen fixation isolated from bean seeds.</title>
        <authorList>
            <person name="Peralta H."/>
            <person name="Aguilar-Vera A."/>
            <person name="Mora Y."/>
            <person name="Vargas-Lagunas C."/>
            <person name="Girard L."/>
            <person name="Mora J."/>
        </authorList>
    </citation>
    <scope>NUCLEOTIDE SEQUENCE [LARGE SCALE GENOMIC DNA]</scope>
    <source>
        <strain evidence="13 14">CCGM5</strain>
    </source>
</reference>
<dbReference type="GO" id="GO:0015031">
    <property type="term" value="P:protein transport"/>
    <property type="evidence" value="ECO:0007669"/>
    <property type="project" value="InterPro"/>
</dbReference>
<dbReference type="Gene3D" id="2.40.30.170">
    <property type="match status" value="1"/>
</dbReference>
<feature type="domain" description="AprE-like long alpha-helical hairpin" evidence="11">
    <location>
        <begin position="94"/>
        <end position="283"/>
    </location>
</feature>
<dbReference type="EMBL" id="NAOO01000014">
    <property type="protein sequence ID" value="RFB93816.1"/>
    <property type="molecule type" value="Genomic_DNA"/>
</dbReference>
<keyword evidence="8 9" id="KW-0472">Membrane</keyword>
<dbReference type="GO" id="GO:0005886">
    <property type="term" value="C:plasma membrane"/>
    <property type="evidence" value="ECO:0007669"/>
    <property type="project" value="UniProtKB-SubCell"/>
</dbReference>
<dbReference type="PANTHER" id="PTHR30386">
    <property type="entry name" value="MEMBRANE FUSION SUBUNIT OF EMRAB-TOLC MULTIDRUG EFFLUX PUMP"/>
    <property type="match status" value="1"/>
</dbReference>
<comment type="subcellular location">
    <subcellularLocation>
        <location evidence="1 9">Cell inner membrane</location>
        <topology evidence="1 9">Single-pass membrane protein</topology>
    </subcellularLocation>
</comment>
<dbReference type="Pfam" id="PF25994">
    <property type="entry name" value="HH_AprE"/>
    <property type="match status" value="1"/>
</dbReference>
<gene>
    <name evidence="13" type="ORF">B5K10_13365</name>
</gene>
<keyword evidence="10" id="KW-0175">Coiled coil</keyword>
<evidence type="ECO:0000256" key="4">
    <source>
        <dbReference type="ARBA" id="ARBA00022475"/>
    </source>
</evidence>
<dbReference type="NCBIfam" id="TIGR01843">
    <property type="entry name" value="type_I_hlyD"/>
    <property type="match status" value="1"/>
</dbReference>
<organism evidence="13 14">
    <name type="scientific">Rhizobium leguminosarum bv. trifolii</name>
    <dbReference type="NCBI Taxonomy" id="386"/>
    <lineage>
        <taxon>Bacteria</taxon>
        <taxon>Pseudomonadati</taxon>
        <taxon>Pseudomonadota</taxon>
        <taxon>Alphaproteobacteria</taxon>
        <taxon>Hyphomicrobiales</taxon>
        <taxon>Rhizobiaceae</taxon>
        <taxon>Rhizobium/Agrobacterium group</taxon>
        <taxon>Rhizobium</taxon>
    </lineage>
</organism>
<evidence type="ECO:0000259" key="12">
    <source>
        <dbReference type="Pfam" id="PF26002"/>
    </source>
</evidence>
<evidence type="ECO:0000256" key="1">
    <source>
        <dbReference type="ARBA" id="ARBA00004377"/>
    </source>
</evidence>
<evidence type="ECO:0000313" key="14">
    <source>
        <dbReference type="Proteomes" id="UP000256748"/>
    </source>
</evidence>
<dbReference type="InterPro" id="IPR058982">
    <property type="entry name" value="Beta-barrel_AprE"/>
</dbReference>
<dbReference type="AlphaFoldDB" id="A0A3E1BL19"/>
<evidence type="ECO:0000256" key="6">
    <source>
        <dbReference type="ARBA" id="ARBA00022692"/>
    </source>
</evidence>
<feature type="domain" description="AprE-like beta-barrel" evidence="12">
    <location>
        <begin position="327"/>
        <end position="415"/>
    </location>
</feature>
<dbReference type="Pfam" id="PF26002">
    <property type="entry name" value="Beta-barrel_AprE"/>
    <property type="match status" value="1"/>
</dbReference>
<comment type="caution">
    <text evidence="13">The sequence shown here is derived from an EMBL/GenBank/DDBJ whole genome shotgun (WGS) entry which is preliminary data.</text>
</comment>
<comment type="similarity">
    <text evidence="2 9">Belongs to the membrane fusion protein (MFP) (TC 8.A.1) family.</text>
</comment>
<evidence type="ECO:0000313" key="13">
    <source>
        <dbReference type="EMBL" id="RFB93816.1"/>
    </source>
</evidence>
<keyword evidence="7 9" id="KW-1133">Transmembrane helix</keyword>
<keyword evidence="4 9" id="KW-1003">Cell membrane</keyword>
<dbReference type="InterPro" id="IPR050739">
    <property type="entry name" value="MFP"/>
</dbReference>
<keyword evidence="5 9" id="KW-0997">Cell inner membrane</keyword>
<dbReference type="InterPro" id="IPR010129">
    <property type="entry name" value="T1SS_HlyD"/>
</dbReference>
<keyword evidence="6 9" id="KW-0812">Transmembrane</keyword>